<organism evidence="5 6">
    <name type="scientific">Brevundimonas subvibrioides</name>
    <dbReference type="NCBI Taxonomy" id="74313"/>
    <lineage>
        <taxon>Bacteria</taxon>
        <taxon>Pseudomonadati</taxon>
        <taxon>Pseudomonadota</taxon>
        <taxon>Alphaproteobacteria</taxon>
        <taxon>Caulobacterales</taxon>
        <taxon>Caulobacteraceae</taxon>
        <taxon>Brevundimonas</taxon>
    </lineage>
</organism>
<evidence type="ECO:0000256" key="3">
    <source>
        <dbReference type="ARBA" id="ARBA00023163"/>
    </source>
</evidence>
<dbReference type="Pfam" id="PF00392">
    <property type="entry name" value="GntR"/>
    <property type="match status" value="1"/>
</dbReference>
<feature type="domain" description="HTH gntR-type" evidence="4">
    <location>
        <begin position="35"/>
        <end position="103"/>
    </location>
</feature>
<dbReference type="GO" id="GO:0003677">
    <property type="term" value="F:DNA binding"/>
    <property type="evidence" value="ECO:0007669"/>
    <property type="project" value="UniProtKB-KW"/>
</dbReference>
<dbReference type="SMART" id="SM00866">
    <property type="entry name" value="UTRA"/>
    <property type="match status" value="1"/>
</dbReference>
<dbReference type="GO" id="GO:0045892">
    <property type="term" value="P:negative regulation of DNA-templated transcription"/>
    <property type="evidence" value="ECO:0007669"/>
    <property type="project" value="TreeGrafter"/>
</dbReference>
<dbReference type="PRINTS" id="PR00035">
    <property type="entry name" value="HTHGNTR"/>
</dbReference>
<dbReference type="InterPro" id="IPR036388">
    <property type="entry name" value="WH-like_DNA-bd_sf"/>
</dbReference>
<dbReference type="SUPFAM" id="SSF46785">
    <property type="entry name" value="Winged helix' DNA-binding domain"/>
    <property type="match status" value="1"/>
</dbReference>
<dbReference type="EMBL" id="NCEB01000014">
    <property type="protein sequence ID" value="OYX33707.1"/>
    <property type="molecule type" value="Genomic_DNA"/>
</dbReference>
<evidence type="ECO:0000313" key="5">
    <source>
        <dbReference type="EMBL" id="OYX33707.1"/>
    </source>
</evidence>
<dbReference type="PROSITE" id="PS50949">
    <property type="entry name" value="HTH_GNTR"/>
    <property type="match status" value="1"/>
</dbReference>
<evidence type="ECO:0000256" key="1">
    <source>
        <dbReference type="ARBA" id="ARBA00023015"/>
    </source>
</evidence>
<evidence type="ECO:0000259" key="4">
    <source>
        <dbReference type="PROSITE" id="PS50949"/>
    </source>
</evidence>
<dbReference type="Proteomes" id="UP000215595">
    <property type="component" value="Unassembled WGS sequence"/>
</dbReference>
<sequence length="276" mass="29499">MPSADSVGIGIGHLADGASDIGGDYAGLLNGTLPTPLYHQVYLVLRERIQSGIYAEGSTLPGEQELARAFDVSRITVKRALNELAANNLVTRHRGRGTIVTLGGVIPMVSGSFETLISSLRSMGLATEVELLEVADEPADALVAARLKLEPGATVQRAVRLRKLQGEPFSYLTTYVPSVIAGRYSIEELRSTPLLMLLERAGAGAVEAEQWITAASASPTVSACLDVPSGSPVLKIERTMIGADGAPVQMIVGHYRPDRFQYHMKSQRQSGTEGWT</sequence>
<dbReference type="GO" id="GO:0003700">
    <property type="term" value="F:DNA-binding transcription factor activity"/>
    <property type="evidence" value="ECO:0007669"/>
    <property type="project" value="InterPro"/>
</dbReference>
<dbReference type="SMART" id="SM00345">
    <property type="entry name" value="HTH_GNTR"/>
    <property type="match status" value="1"/>
</dbReference>
<dbReference type="InterPro" id="IPR036390">
    <property type="entry name" value="WH_DNA-bd_sf"/>
</dbReference>
<reference evidence="5 6" key="1">
    <citation type="submission" date="2017-03" db="EMBL/GenBank/DDBJ databases">
        <title>Lifting the veil on microbial sulfur biogeochemistry in mining wastewaters.</title>
        <authorList>
            <person name="Kantor R.S."/>
            <person name="Colenbrander Nelson T."/>
            <person name="Marshall S."/>
            <person name="Bennett D."/>
            <person name="Apte S."/>
            <person name="Camacho D."/>
            <person name="Thomas B.C."/>
            <person name="Warren L.A."/>
            <person name="Banfield J.F."/>
        </authorList>
    </citation>
    <scope>NUCLEOTIDE SEQUENCE [LARGE SCALE GENOMIC DNA]</scope>
    <source>
        <strain evidence="5">32-69-9</strain>
    </source>
</reference>
<name>A0A258FNB3_9CAUL</name>
<evidence type="ECO:0000256" key="2">
    <source>
        <dbReference type="ARBA" id="ARBA00023125"/>
    </source>
</evidence>
<protein>
    <recommendedName>
        <fullName evidence="4">HTH gntR-type domain-containing protein</fullName>
    </recommendedName>
</protein>
<dbReference type="Pfam" id="PF07702">
    <property type="entry name" value="UTRA"/>
    <property type="match status" value="1"/>
</dbReference>
<dbReference type="PANTHER" id="PTHR44846">
    <property type="entry name" value="MANNOSYL-D-GLYCERATE TRANSPORT/METABOLISM SYSTEM REPRESSOR MNGR-RELATED"/>
    <property type="match status" value="1"/>
</dbReference>
<dbReference type="CDD" id="cd07377">
    <property type="entry name" value="WHTH_GntR"/>
    <property type="match status" value="1"/>
</dbReference>
<keyword evidence="1" id="KW-0805">Transcription regulation</keyword>
<dbReference type="InterPro" id="IPR028978">
    <property type="entry name" value="Chorismate_lyase_/UTRA_dom_sf"/>
</dbReference>
<gene>
    <name evidence="5" type="ORF">B7Z01_08110</name>
</gene>
<proteinExistence type="predicted"/>
<dbReference type="Gene3D" id="3.40.1410.10">
    <property type="entry name" value="Chorismate lyase-like"/>
    <property type="match status" value="1"/>
</dbReference>
<dbReference type="SUPFAM" id="SSF64288">
    <property type="entry name" value="Chorismate lyase-like"/>
    <property type="match status" value="1"/>
</dbReference>
<dbReference type="PANTHER" id="PTHR44846:SF1">
    <property type="entry name" value="MANNOSYL-D-GLYCERATE TRANSPORT_METABOLISM SYSTEM REPRESSOR MNGR-RELATED"/>
    <property type="match status" value="1"/>
</dbReference>
<dbReference type="InterPro" id="IPR050679">
    <property type="entry name" value="Bact_HTH_transcr_reg"/>
</dbReference>
<dbReference type="InterPro" id="IPR011663">
    <property type="entry name" value="UTRA"/>
</dbReference>
<evidence type="ECO:0000313" key="6">
    <source>
        <dbReference type="Proteomes" id="UP000215595"/>
    </source>
</evidence>
<dbReference type="AlphaFoldDB" id="A0A258FNB3"/>
<dbReference type="Gene3D" id="1.10.10.10">
    <property type="entry name" value="Winged helix-like DNA-binding domain superfamily/Winged helix DNA-binding domain"/>
    <property type="match status" value="1"/>
</dbReference>
<accession>A0A258FNB3</accession>
<dbReference type="InterPro" id="IPR000524">
    <property type="entry name" value="Tscrpt_reg_HTH_GntR"/>
</dbReference>
<keyword evidence="3" id="KW-0804">Transcription</keyword>
<keyword evidence="2" id="KW-0238">DNA-binding</keyword>
<comment type="caution">
    <text evidence="5">The sequence shown here is derived from an EMBL/GenBank/DDBJ whole genome shotgun (WGS) entry which is preliminary data.</text>
</comment>